<evidence type="ECO:0000313" key="1">
    <source>
        <dbReference type="EMBL" id="KYB29847.1"/>
    </source>
</evidence>
<dbReference type="AlphaFoldDB" id="A0A139WPM5"/>
<dbReference type="Proteomes" id="UP000007266">
    <property type="component" value="Linkage group 1"/>
</dbReference>
<gene>
    <name evidence="1" type="primary">AUGUSTUS-3.0.2_31582</name>
    <name evidence="1" type="ORF">TcasGA2_TC031582</name>
</gene>
<keyword evidence="2" id="KW-1185">Reference proteome</keyword>
<protein>
    <submittedName>
        <fullName evidence="1">Uncharacterized protein</fullName>
    </submittedName>
</protein>
<organism evidence="1 2">
    <name type="scientific">Tribolium castaneum</name>
    <name type="common">Red flour beetle</name>
    <dbReference type="NCBI Taxonomy" id="7070"/>
    <lineage>
        <taxon>Eukaryota</taxon>
        <taxon>Metazoa</taxon>
        <taxon>Ecdysozoa</taxon>
        <taxon>Arthropoda</taxon>
        <taxon>Hexapoda</taxon>
        <taxon>Insecta</taxon>
        <taxon>Pterygota</taxon>
        <taxon>Neoptera</taxon>
        <taxon>Endopterygota</taxon>
        <taxon>Coleoptera</taxon>
        <taxon>Polyphaga</taxon>
        <taxon>Cucujiformia</taxon>
        <taxon>Tenebrionidae</taxon>
        <taxon>Tenebrionidae incertae sedis</taxon>
        <taxon>Tribolium</taxon>
    </lineage>
</organism>
<dbReference type="InParanoid" id="A0A139WPM5"/>
<evidence type="ECO:0000313" key="2">
    <source>
        <dbReference type="Proteomes" id="UP000007266"/>
    </source>
</evidence>
<reference evidence="1 2" key="2">
    <citation type="journal article" date="2010" name="Nucleic Acids Res.">
        <title>BeetleBase in 2010: revisions to provide comprehensive genomic information for Tribolium castaneum.</title>
        <authorList>
            <person name="Kim H.S."/>
            <person name="Murphy T."/>
            <person name="Xia J."/>
            <person name="Caragea D."/>
            <person name="Park Y."/>
            <person name="Beeman R.W."/>
            <person name="Lorenzen M.D."/>
            <person name="Butcher S."/>
            <person name="Manak J.R."/>
            <person name="Brown S.J."/>
        </authorList>
    </citation>
    <scope>GENOME REANNOTATION</scope>
    <source>
        <strain evidence="1 2">Georgia GA2</strain>
    </source>
</reference>
<sequence>MWNDNVSDDFFGLVQLAEANATTLYNHVADQIVSSFSTELLGEVLGYWDNFETASTVVAWDYRDDQTILADVWRTYSGVSVFVPGGFCRDFSGLMVLEPPTLSLLFVDRILMMVPAYVVEDMEVIFVAFSTTPQPLGRRCYVRRWDFIVAWDLGLVEAWVEAWISTARFKELAQEVALTFPGGFAESYYIPYCKQGDKICSAKGILWDRYVAKRRNYRKIGLISKKEKNNVEATITSHSESASASADSELIEDYLQWLRNNIMPWSTVMDYWKNSTNARKNFHNIAEYFAEFPALRQPSSYTLLEENENTTAKNYIKKFNYQSFSEKQKEILGFLILPLIIPPCTVKSKKPGDKYRPSKIEIQQSFCCLIESIDKLQETIENRKNKLSRFNETFQPMLVSENIVYLKEEQIFYYLKIRKPNLYHLEKC</sequence>
<accession>A0A139WPM5</accession>
<name>A0A139WPM5_TRICA</name>
<reference evidence="1 2" key="1">
    <citation type="journal article" date="2008" name="Nature">
        <title>The genome of the model beetle and pest Tribolium castaneum.</title>
        <authorList>
            <consortium name="Tribolium Genome Sequencing Consortium"/>
            <person name="Richards S."/>
            <person name="Gibbs R.A."/>
            <person name="Weinstock G.M."/>
            <person name="Brown S.J."/>
            <person name="Denell R."/>
            <person name="Beeman R.W."/>
            <person name="Gibbs R."/>
            <person name="Beeman R.W."/>
            <person name="Brown S.J."/>
            <person name="Bucher G."/>
            <person name="Friedrich M."/>
            <person name="Grimmelikhuijzen C.J."/>
            <person name="Klingler M."/>
            <person name="Lorenzen M."/>
            <person name="Richards S."/>
            <person name="Roth S."/>
            <person name="Schroder R."/>
            <person name="Tautz D."/>
            <person name="Zdobnov E.M."/>
            <person name="Muzny D."/>
            <person name="Gibbs R.A."/>
            <person name="Weinstock G.M."/>
            <person name="Attaway T."/>
            <person name="Bell S."/>
            <person name="Buhay C.J."/>
            <person name="Chandrabose M.N."/>
            <person name="Chavez D."/>
            <person name="Clerk-Blankenburg K.P."/>
            <person name="Cree A."/>
            <person name="Dao M."/>
            <person name="Davis C."/>
            <person name="Chacko J."/>
            <person name="Dinh H."/>
            <person name="Dugan-Rocha S."/>
            <person name="Fowler G."/>
            <person name="Garner T.T."/>
            <person name="Garnes J."/>
            <person name="Gnirke A."/>
            <person name="Hawes A."/>
            <person name="Hernandez J."/>
            <person name="Hines S."/>
            <person name="Holder M."/>
            <person name="Hume J."/>
            <person name="Jhangiani S.N."/>
            <person name="Joshi V."/>
            <person name="Khan Z.M."/>
            <person name="Jackson L."/>
            <person name="Kovar C."/>
            <person name="Kowis A."/>
            <person name="Lee S."/>
            <person name="Lewis L.R."/>
            <person name="Margolis J."/>
            <person name="Morgan M."/>
            <person name="Nazareth L.V."/>
            <person name="Nguyen N."/>
            <person name="Okwuonu G."/>
            <person name="Parker D."/>
            <person name="Richards S."/>
            <person name="Ruiz S.J."/>
            <person name="Santibanez J."/>
            <person name="Savard J."/>
            <person name="Scherer S.E."/>
            <person name="Schneider B."/>
            <person name="Sodergren E."/>
            <person name="Tautz D."/>
            <person name="Vattahil S."/>
            <person name="Villasana D."/>
            <person name="White C.S."/>
            <person name="Wright R."/>
            <person name="Park Y."/>
            <person name="Beeman R.W."/>
            <person name="Lord J."/>
            <person name="Oppert B."/>
            <person name="Lorenzen M."/>
            <person name="Brown S."/>
            <person name="Wang L."/>
            <person name="Savard J."/>
            <person name="Tautz D."/>
            <person name="Richards S."/>
            <person name="Weinstock G."/>
            <person name="Gibbs R.A."/>
            <person name="Liu Y."/>
            <person name="Worley K."/>
            <person name="Weinstock G."/>
            <person name="Elsik C.G."/>
            <person name="Reese J.T."/>
            <person name="Elhaik E."/>
            <person name="Landan G."/>
            <person name="Graur D."/>
            <person name="Arensburger P."/>
            <person name="Atkinson P."/>
            <person name="Beeman R.W."/>
            <person name="Beidler J."/>
            <person name="Brown S.J."/>
            <person name="Demuth J.P."/>
            <person name="Drury D.W."/>
            <person name="Du Y.Z."/>
            <person name="Fujiwara H."/>
            <person name="Lorenzen M."/>
            <person name="Maselli V."/>
            <person name="Osanai M."/>
            <person name="Park Y."/>
            <person name="Robertson H.M."/>
            <person name="Tu Z."/>
            <person name="Wang J.J."/>
            <person name="Wang S."/>
            <person name="Richards S."/>
            <person name="Song H."/>
            <person name="Zhang L."/>
            <person name="Sodergren E."/>
            <person name="Werner D."/>
            <person name="Stanke M."/>
            <person name="Morgenstern B."/>
            <person name="Solovyev V."/>
            <person name="Kosarev P."/>
            <person name="Brown G."/>
            <person name="Chen H.C."/>
            <person name="Ermolaeva O."/>
            <person name="Hlavina W."/>
            <person name="Kapustin Y."/>
            <person name="Kiryutin B."/>
            <person name="Kitts P."/>
            <person name="Maglott D."/>
            <person name="Pruitt K."/>
            <person name="Sapojnikov V."/>
            <person name="Souvorov A."/>
            <person name="Mackey A.J."/>
            <person name="Waterhouse R.M."/>
            <person name="Wyder S."/>
            <person name="Zdobnov E.M."/>
            <person name="Zdobnov E.M."/>
            <person name="Wyder S."/>
            <person name="Kriventseva E.V."/>
            <person name="Kadowaki T."/>
            <person name="Bork P."/>
            <person name="Aranda M."/>
            <person name="Bao R."/>
            <person name="Beermann A."/>
            <person name="Berns N."/>
            <person name="Bolognesi R."/>
            <person name="Bonneton F."/>
            <person name="Bopp D."/>
            <person name="Brown S.J."/>
            <person name="Bucher G."/>
            <person name="Butts T."/>
            <person name="Chaumot A."/>
            <person name="Denell R.E."/>
            <person name="Ferrier D.E."/>
            <person name="Friedrich M."/>
            <person name="Gordon C.M."/>
            <person name="Jindra M."/>
            <person name="Klingler M."/>
            <person name="Lan Q."/>
            <person name="Lattorff H.M."/>
            <person name="Laudet V."/>
            <person name="von Levetsow C."/>
            <person name="Liu Z."/>
            <person name="Lutz R."/>
            <person name="Lynch J.A."/>
            <person name="da Fonseca R.N."/>
            <person name="Posnien N."/>
            <person name="Reuter R."/>
            <person name="Roth S."/>
            <person name="Savard J."/>
            <person name="Schinko J.B."/>
            <person name="Schmitt C."/>
            <person name="Schoppmeier M."/>
            <person name="Schroder R."/>
            <person name="Shippy T.D."/>
            <person name="Simonnet F."/>
            <person name="Marques-Souza H."/>
            <person name="Tautz D."/>
            <person name="Tomoyasu Y."/>
            <person name="Trauner J."/>
            <person name="Van der Zee M."/>
            <person name="Vervoort M."/>
            <person name="Wittkopp N."/>
            <person name="Wimmer E.A."/>
            <person name="Yang X."/>
            <person name="Jones A.K."/>
            <person name="Sattelle D.B."/>
            <person name="Ebert P.R."/>
            <person name="Nelson D."/>
            <person name="Scott J.G."/>
            <person name="Beeman R.W."/>
            <person name="Muthukrishnan S."/>
            <person name="Kramer K.J."/>
            <person name="Arakane Y."/>
            <person name="Beeman R.W."/>
            <person name="Zhu Q."/>
            <person name="Hogenkamp D."/>
            <person name="Dixit R."/>
            <person name="Oppert B."/>
            <person name="Jiang H."/>
            <person name="Zou Z."/>
            <person name="Marshall J."/>
            <person name="Elpidina E."/>
            <person name="Vinokurov K."/>
            <person name="Oppert C."/>
            <person name="Zou Z."/>
            <person name="Evans J."/>
            <person name="Lu Z."/>
            <person name="Zhao P."/>
            <person name="Sumathipala N."/>
            <person name="Altincicek B."/>
            <person name="Vilcinskas A."/>
            <person name="Williams M."/>
            <person name="Hultmark D."/>
            <person name="Hetru C."/>
            <person name="Jiang H."/>
            <person name="Grimmelikhuijzen C.J."/>
            <person name="Hauser F."/>
            <person name="Cazzamali G."/>
            <person name="Williamson M."/>
            <person name="Park Y."/>
            <person name="Li B."/>
            <person name="Tanaka Y."/>
            <person name="Predel R."/>
            <person name="Neupert S."/>
            <person name="Schachtner J."/>
            <person name="Verleyen P."/>
            <person name="Raible F."/>
            <person name="Bork P."/>
            <person name="Friedrich M."/>
            <person name="Walden K.K."/>
            <person name="Robertson H.M."/>
            <person name="Angeli S."/>
            <person name="Foret S."/>
            <person name="Bucher G."/>
            <person name="Schuetz S."/>
            <person name="Maleszka R."/>
            <person name="Wimmer E.A."/>
            <person name="Beeman R.W."/>
            <person name="Lorenzen M."/>
            <person name="Tomoyasu Y."/>
            <person name="Miller S.C."/>
            <person name="Grossmann D."/>
            <person name="Bucher G."/>
        </authorList>
    </citation>
    <scope>NUCLEOTIDE SEQUENCE [LARGE SCALE GENOMIC DNA]</scope>
    <source>
        <strain evidence="1 2">Georgia GA2</strain>
    </source>
</reference>
<dbReference type="EMBL" id="KQ971307">
    <property type="protein sequence ID" value="KYB29847.1"/>
    <property type="molecule type" value="Genomic_DNA"/>
</dbReference>
<proteinExistence type="predicted"/>